<accession>A0A5N6R853</accession>
<proteinExistence type="predicted"/>
<feature type="region of interest" description="Disordered" evidence="1">
    <location>
        <begin position="1"/>
        <end position="53"/>
    </location>
</feature>
<dbReference type="EMBL" id="CM017325">
    <property type="protein sequence ID" value="KAE8056008.1"/>
    <property type="molecule type" value="Genomic_DNA"/>
</dbReference>
<dbReference type="Proteomes" id="UP000327013">
    <property type="component" value="Chromosome 5"/>
</dbReference>
<reference evidence="2 3" key="1">
    <citation type="submission" date="2019-06" db="EMBL/GenBank/DDBJ databases">
        <title>A chromosomal-level reference genome of Carpinus fangiana (Coryloideae, Betulaceae).</title>
        <authorList>
            <person name="Yang X."/>
            <person name="Wang Z."/>
            <person name="Zhang L."/>
            <person name="Hao G."/>
            <person name="Liu J."/>
            <person name="Yang Y."/>
        </authorList>
    </citation>
    <scope>NUCLEOTIDE SEQUENCE [LARGE SCALE GENOMIC DNA]</scope>
    <source>
        <strain evidence="2">Cfa_2016G</strain>
        <tissue evidence="2">Leaf</tissue>
    </source>
</reference>
<gene>
    <name evidence="2" type="ORF">FH972_012811</name>
</gene>
<keyword evidence="3" id="KW-1185">Reference proteome</keyword>
<organism evidence="2 3">
    <name type="scientific">Carpinus fangiana</name>
    <dbReference type="NCBI Taxonomy" id="176857"/>
    <lineage>
        <taxon>Eukaryota</taxon>
        <taxon>Viridiplantae</taxon>
        <taxon>Streptophyta</taxon>
        <taxon>Embryophyta</taxon>
        <taxon>Tracheophyta</taxon>
        <taxon>Spermatophyta</taxon>
        <taxon>Magnoliopsida</taxon>
        <taxon>eudicotyledons</taxon>
        <taxon>Gunneridae</taxon>
        <taxon>Pentapetalae</taxon>
        <taxon>rosids</taxon>
        <taxon>fabids</taxon>
        <taxon>Fagales</taxon>
        <taxon>Betulaceae</taxon>
        <taxon>Carpinus</taxon>
    </lineage>
</organism>
<evidence type="ECO:0000313" key="2">
    <source>
        <dbReference type="EMBL" id="KAE8056008.1"/>
    </source>
</evidence>
<sequence>MTAPPSPGLAPQSLGPSKLVFTSMGHGPPVVEPSPRLPTLPRLGSTIAKTLRS</sequence>
<name>A0A5N6R853_9ROSI</name>
<evidence type="ECO:0000256" key="1">
    <source>
        <dbReference type="SAM" id="MobiDB-lite"/>
    </source>
</evidence>
<dbReference type="AlphaFoldDB" id="A0A5N6R853"/>
<protein>
    <submittedName>
        <fullName evidence="2">Uncharacterized protein</fullName>
    </submittedName>
</protein>
<evidence type="ECO:0000313" key="3">
    <source>
        <dbReference type="Proteomes" id="UP000327013"/>
    </source>
</evidence>